<keyword evidence="1" id="KW-1133">Transmembrane helix</keyword>
<accession>A0ABD1MHH5</accession>
<keyword evidence="3" id="KW-1185">Reference proteome</keyword>
<evidence type="ECO:0000313" key="3">
    <source>
        <dbReference type="Proteomes" id="UP001603857"/>
    </source>
</evidence>
<keyword evidence="1" id="KW-0812">Transmembrane</keyword>
<proteinExistence type="predicted"/>
<reference evidence="2 3" key="1">
    <citation type="submission" date="2024-08" db="EMBL/GenBank/DDBJ databases">
        <title>Insights into the chromosomal genome structure of Flemingia macrophylla.</title>
        <authorList>
            <person name="Ding Y."/>
            <person name="Zhao Y."/>
            <person name="Bi W."/>
            <person name="Wu M."/>
            <person name="Zhao G."/>
            <person name="Gong Y."/>
            <person name="Li W."/>
            <person name="Zhang P."/>
        </authorList>
    </citation>
    <scope>NUCLEOTIDE SEQUENCE [LARGE SCALE GENOMIC DNA]</scope>
    <source>
        <strain evidence="2">DYQJB</strain>
        <tissue evidence="2">Leaf</tissue>
    </source>
</reference>
<protein>
    <submittedName>
        <fullName evidence="2">Uncharacterized protein</fullName>
    </submittedName>
</protein>
<evidence type="ECO:0000256" key="1">
    <source>
        <dbReference type="SAM" id="Phobius"/>
    </source>
</evidence>
<dbReference type="Proteomes" id="UP001603857">
    <property type="component" value="Unassembled WGS sequence"/>
</dbReference>
<gene>
    <name evidence="2" type="ORF">Fmac_016478</name>
</gene>
<comment type="caution">
    <text evidence="2">The sequence shown here is derived from an EMBL/GenBank/DDBJ whole genome shotgun (WGS) entry which is preliminary data.</text>
</comment>
<organism evidence="2 3">
    <name type="scientific">Flemingia macrophylla</name>
    <dbReference type="NCBI Taxonomy" id="520843"/>
    <lineage>
        <taxon>Eukaryota</taxon>
        <taxon>Viridiplantae</taxon>
        <taxon>Streptophyta</taxon>
        <taxon>Embryophyta</taxon>
        <taxon>Tracheophyta</taxon>
        <taxon>Spermatophyta</taxon>
        <taxon>Magnoliopsida</taxon>
        <taxon>eudicotyledons</taxon>
        <taxon>Gunneridae</taxon>
        <taxon>Pentapetalae</taxon>
        <taxon>rosids</taxon>
        <taxon>fabids</taxon>
        <taxon>Fabales</taxon>
        <taxon>Fabaceae</taxon>
        <taxon>Papilionoideae</taxon>
        <taxon>50 kb inversion clade</taxon>
        <taxon>NPAAA clade</taxon>
        <taxon>indigoferoid/millettioid clade</taxon>
        <taxon>Phaseoleae</taxon>
        <taxon>Flemingia</taxon>
    </lineage>
</organism>
<dbReference type="AlphaFoldDB" id="A0ABD1MHH5"/>
<evidence type="ECO:0000313" key="2">
    <source>
        <dbReference type="EMBL" id="KAL2335265.1"/>
    </source>
</evidence>
<keyword evidence="1" id="KW-0472">Membrane</keyword>
<feature type="transmembrane region" description="Helical" evidence="1">
    <location>
        <begin position="41"/>
        <end position="68"/>
    </location>
</feature>
<sequence>MVNKFHISQSGLVSSWEIPCSGESSNICDFDIVWRFDLSGVTLFCFVCSFLFQLFLNSCAFGCISLLFQNV</sequence>
<dbReference type="EMBL" id="JBGMDY010000005">
    <property type="protein sequence ID" value="KAL2335265.1"/>
    <property type="molecule type" value="Genomic_DNA"/>
</dbReference>
<name>A0ABD1MHH5_9FABA</name>